<dbReference type="PROSITE" id="PS50975">
    <property type="entry name" value="ATP_GRASP"/>
    <property type="match status" value="1"/>
</dbReference>
<sequence>MTDLLTAALNPSSIAVIGASENPHKIGGRPIAYMQRMGYQGRLYPINPSRRELQGLACYAALADLPEVPEMAIVIVAGDQAVAAVEDCAARGVRCAVVIASGFGETGAQGRAQQDHMRDVARAAGMRLIGPNTQGLANFGTGAIASFSTLFTEMPPADGPVAVVSQSGGMAAMAYGLLRQRGLGVRHVHATGNEADVRVADLAWAVAQDPEVKLLLLYLEHIANPALLAATAAHARQRGLPIVAVKAGRTAGGAQAASSHTGALANEDRVVEAFLRRHGIWRARDPHALALAAPGYLQGWRPAGRRLVIVSNSGASCVMGADAAEQHGLSIATLSEATRRELAARLPGFATTTNPIDITAALLSNSGLFSEVLPVLAQDDAADMVFIHIPVSGAGYDVERFARDTAAFARASGKPVAVAAWQESVAQVFRAAGVATYANEDEALGALAQVAGHTALLREPLPVLPTSAPAMLPAGEGLLNEADSLALLAAHGVPVVAHRLCRSADEARAAFAELGGPVAVKACSRDVPHKSEHGLVALNLQDADAVAAAFTQQWSRLAAMGAAQEGVLVARMQHGRHEAMVGAHIDPQFGPVVAVGDGGKYVEAMRDVALLVPPFAHGEVVQALRGLRIAPLLAGTRGDPALDVQALADIAVRVGGLISAGAGRIAAIDLNPVMLGPAGQGAVVVDALVDLGGAGTRPAPGPRS</sequence>
<dbReference type="Gene3D" id="3.30.1490.20">
    <property type="entry name" value="ATP-grasp fold, A domain"/>
    <property type="match status" value="1"/>
</dbReference>
<organism evidence="3 4">
    <name type="scientific">Pseudorhodoferax aquiterrae</name>
    <dbReference type="NCBI Taxonomy" id="747304"/>
    <lineage>
        <taxon>Bacteria</taxon>
        <taxon>Pseudomonadati</taxon>
        <taxon>Pseudomonadota</taxon>
        <taxon>Betaproteobacteria</taxon>
        <taxon>Burkholderiales</taxon>
        <taxon>Comamonadaceae</taxon>
    </lineage>
</organism>
<dbReference type="SUPFAM" id="SSF51735">
    <property type="entry name" value="NAD(P)-binding Rossmann-fold domains"/>
    <property type="match status" value="1"/>
</dbReference>
<dbReference type="InterPro" id="IPR013815">
    <property type="entry name" value="ATP_grasp_subdomain_1"/>
</dbReference>
<dbReference type="Gene3D" id="3.30.470.20">
    <property type="entry name" value="ATP-grasp fold, B domain"/>
    <property type="match status" value="1"/>
</dbReference>
<dbReference type="Gene3D" id="3.40.50.261">
    <property type="entry name" value="Succinyl-CoA synthetase domains"/>
    <property type="match status" value="2"/>
</dbReference>
<dbReference type="PANTHER" id="PTHR42793">
    <property type="entry name" value="COA BINDING DOMAIN CONTAINING PROTEIN"/>
    <property type="match status" value="1"/>
</dbReference>
<evidence type="ECO:0000256" key="1">
    <source>
        <dbReference type="PROSITE-ProRule" id="PRU00409"/>
    </source>
</evidence>
<proteinExistence type="predicted"/>
<dbReference type="SUPFAM" id="SSF56059">
    <property type="entry name" value="Glutathione synthetase ATP-binding domain-like"/>
    <property type="match status" value="1"/>
</dbReference>
<dbReference type="Proteomes" id="UP000626210">
    <property type="component" value="Unassembled WGS sequence"/>
</dbReference>
<dbReference type="PANTHER" id="PTHR42793:SF4">
    <property type="entry name" value="BLL6376 PROTEIN"/>
    <property type="match status" value="1"/>
</dbReference>
<gene>
    <name evidence="3" type="ORF">GCM10007320_49850</name>
</gene>
<dbReference type="Pfam" id="PF13607">
    <property type="entry name" value="Succ_CoA_lig"/>
    <property type="match status" value="1"/>
</dbReference>
<dbReference type="Gene3D" id="3.40.50.720">
    <property type="entry name" value="NAD(P)-binding Rossmann-like Domain"/>
    <property type="match status" value="1"/>
</dbReference>
<dbReference type="Pfam" id="PF13549">
    <property type="entry name" value="ATP-grasp_5"/>
    <property type="match status" value="1"/>
</dbReference>
<dbReference type="EMBL" id="BMYK01000022">
    <property type="protein sequence ID" value="GHC96239.1"/>
    <property type="molecule type" value="Genomic_DNA"/>
</dbReference>
<dbReference type="RefSeq" id="WP_189689583.1">
    <property type="nucleotide sequence ID" value="NZ_BMYK01000022.1"/>
</dbReference>
<keyword evidence="4" id="KW-1185">Reference proteome</keyword>
<dbReference type="InterPro" id="IPR003781">
    <property type="entry name" value="CoA-bd"/>
</dbReference>
<protein>
    <submittedName>
        <fullName evidence="3">Pimeloyl-CoA synthetase</fullName>
    </submittedName>
</protein>
<dbReference type="InterPro" id="IPR036291">
    <property type="entry name" value="NAD(P)-bd_dom_sf"/>
</dbReference>
<keyword evidence="1" id="KW-0547">Nucleotide-binding</keyword>
<feature type="domain" description="ATP-grasp" evidence="2">
    <location>
        <begin position="485"/>
        <end position="522"/>
    </location>
</feature>
<dbReference type="InterPro" id="IPR016102">
    <property type="entry name" value="Succinyl-CoA_synth-like"/>
</dbReference>
<dbReference type="Pfam" id="PF13380">
    <property type="entry name" value="CoA_binding_2"/>
    <property type="match status" value="1"/>
</dbReference>
<dbReference type="InterPro" id="IPR011761">
    <property type="entry name" value="ATP-grasp"/>
</dbReference>
<comment type="caution">
    <text evidence="3">The sequence shown here is derived from an EMBL/GenBank/DDBJ whole genome shotgun (WGS) entry which is preliminary data.</text>
</comment>
<dbReference type="SUPFAM" id="SSF52210">
    <property type="entry name" value="Succinyl-CoA synthetase domains"/>
    <property type="match status" value="2"/>
</dbReference>
<evidence type="ECO:0000259" key="2">
    <source>
        <dbReference type="PROSITE" id="PS50975"/>
    </source>
</evidence>
<dbReference type="SMART" id="SM00881">
    <property type="entry name" value="CoA_binding"/>
    <property type="match status" value="1"/>
</dbReference>
<reference evidence="4" key="1">
    <citation type="journal article" date="2019" name="Int. J. Syst. Evol. Microbiol.">
        <title>The Global Catalogue of Microorganisms (GCM) 10K type strain sequencing project: providing services to taxonomists for standard genome sequencing and annotation.</title>
        <authorList>
            <consortium name="The Broad Institute Genomics Platform"/>
            <consortium name="The Broad Institute Genome Sequencing Center for Infectious Disease"/>
            <person name="Wu L."/>
            <person name="Ma J."/>
        </authorList>
    </citation>
    <scope>NUCLEOTIDE SEQUENCE [LARGE SCALE GENOMIC DNA]</scope>
    <source>
        <strain evidence="4">KCTC 23314</strain>
    </source>
</reference>
<dbReference type="InterPro" id="IPR032875">
    <property type="entry name" value="Succ_CoA_lig_flav_dom"/>
</dbReference>
<keyword evidence="1" id="KW-0067">ATP-binding</keyword>
<evidence type="ECO:0000313" key="3">
    <source>
        <dbReference type="EMBL" id="GHC96239.1"/>
    </source>
</evidence>
<evidence type="ECO:0000313" key="4">
    <source>
        <dbReference type="Proteomes" id="UP000626210"/>
    </source>
</evidence>
<accession>A0ABQ3G7Y4</accession>
<name>A0ABQ3G7Y4_9BURK</name>